<sequence length="378" mass="44499">MDVVSINKKFLEEKEQLLTARLKLLQDKALIRFEEITGIRSIHSFHAMMGANNNTYVDSVNTVFLDPNDFISMWIDGLGKSVREKAVLGRLKPKAPYNRVNREYFLMHALQDHLLKEYLILFLTRNFYRNFKERVRHKPDESLWTIWFGSGNLVWGLLISPEMRNDDWVNDKSEMRRSDFNFWTIRHVMNTGLIDPDSDEPMKFQSSKDFVQFYRSVLKRVSNSQYEKAIADRYIDYLKNSDNSYEEPFLIPELRYAGKEAKHKYRLDYTILNPYTNKLVGFEISPSSTHMVVDRIRDVKKIDINEDLSKKWSKEMGKRNEYFSKFGISTITFTDEELKDVDSCFSVIAKYLSERGVEKKNLSNSISNINGLFDELSL</sequence>
<evidence type="ECO:0000313" key="2">
    <source>
        <dbReference type="Proteomes" id="UP000002275"/>
    </source>
</evidence>
<reference evidence="2" key="1">
    <citation type="submission" date="2002-12" db="EMBL/GenBank/DDBJ databases">
        <title>Complete genome sequence of Vibrio vulnificus CMCP6.</title>
        <authorList>
            <person name="Rhee J.H."/>
            <person name="Kim S.Y."/>
            <person name="Chung S.S."/>
            <person name="Kim J.J."/>
            <person name="Moon Y.H."/>
            <person name="Jeong H."/>
            <person name="Choy H.E."/>
        </authorList>
    </citation>
    <scope>NUCLEOTIDE SEQUENCE [LARGE SCALE GENOMIC DNA]</scope>
    <source>
        <strain evidence="2">CMCP6</strain>
    </source>
</reference>
<name>A0A3Q0L603_VIBVU</name>
<evidence type="ECO:0000313" key="1">
    <source>
        <dbReference type="EMBL" id="AAO10878.1"/>
    </source>
</evidence>
<protein>
    <submittedName>
        <fullName evidence="1">Type IIA topoisomerase, A subunit</fullName>
    </submittedName>
</protein>
<reference evidence="1 2" key="2">
    <citation type="journal article" date="2003" name="Infect. Immun.">
        <title>Characterization and pathogenic significance of Vibrio vulnificus antigens preferentially expressed in septicemic patients.</title>
        <authorList>
            <person name="Kim Y.R."/>
            <person name="Lee S.E."/>
            <person name="Kim C.M."/>
            <person name="Kim S.Y."/>
            <person name="Shin E.K."/>
            <person name="Shin D.H."/>
            <person name="Chung S.S."/>
            <person name="Choy H.E."/>
            <person name="Progulske-Fox A."/>
            <person name="Hillman J.D."/>
            <person name="Handfield M."/>
            <person name="Rhee J.H."/>
        </authorList>
    </citation>
    <scope>NUCLEOTIDE SEQUENCE [LARGE SCALE GENOMIC DNA]</scope>
    <source>
        <strain evidence="1 2">CMCP6</strain>
    </source>
</reference>
<accession>A0A3Q0L603</accession>
<reference evidence="1 2" key="3">
    <citation type="journal article" date="2011" name="Mol. Syst. Biol.">
        <title>Integrative genome-scale metabolic analysis of Vibrio vulnificus for drug targeting and discovery.</title>
        <authorList>
            <person name="Kim H.U."/>
            <person name="Kim S.Y."/>
            <person name="Jeong H."/>
            <person name="Kim T.Y."/>
            <person name="Kim J.J."/>
            <person name="Choy H.E."/>
            <person name="Yi K.Y."/>
            <person name="Rhee J.H."/>
            <person name="Lee S.Y."/>
        </authorList>
    </citation>
    <scope>NUCLEOTIDE SEQUENCE [LARGE SCALE GENOMIC DNA]</scope>
    <source>
        <strain evidence="1 2">CMCP6</strain>
    </source>
</reference>
<dbReference type="Proteomes" id="UP000002275">
    <property type="component" value="Chromosome I"/>
</dbReference>
<proteinExistence type="predicted"/>
<dbReference type="KEGG" id="vvu:VV1_2520"/>
<dbReference type="AlphaFoldDB" id="A0A3Q0L603"/>
<dbReference type="EMBL" id="AE016795">
    <property type="protein sequence ID" value="AAO10878.1"/>
    <property type="molecule type" value="Genomic_DNA"/>
</dbReference>
<gene>
    <name evidence="1" type="ordered locus">VV1_2520</name>
</gene>
<dbReference type="RefSeq" id="WP_011080378.1">
    <property type="nucleotide sequence ID" value="NC_004459.3"/>
</dbReference>
<organism evidence="1 2">
    <name type="scientific">Vibrio vulnificus (strain CMCP6)</name>
    <dbReference type="NCBI Taxonomy" id="216895"/>
    <lineage>
        <taxon>Bacteria</taxon>
        <taxon>Pseudomonadati</taxon>
        <taxon>Pseudomonadota</taxon>
        <taxon>Gammaproteobacteria</taxon>
        <taxon>Vibrionales</taxon>
        <taxon>Vibrionaceae</taxon>
        <taxon>Vibrio</taxon>
    </lineage>
</organism>